<evidence type="ECO:0000313" key="2">
    <source>
        <dbReference type="Proteomes" id="UP001162480"/>
    </source>
</evidence>
<sequence>MFAEIGERSDKEMKNYNYGKKTLSAFSCMASGNKSYISETMIMKMKNKLKTSHKREAGIMFKYTRDRKWKPKFENSSTGRIKQLYVTK</sequence>
<name>A0AA36FC87_OCTVU</name>
<evidence type="ECO:0000313" key="1">
    <source>
        <dbReference type="EMBL" id="CAI9731929.1"/>
    </source>
</evidence>
<organism evidence="1 2">
    <name type="scientific">Octopus vulgaris</name>
    <name type="common">Common octopus</name>
    <dbReference type="NCBI Taxonomy" id="6645"/>
    <lineage>
        <taxon>Eukaryota</taxon>
        <taxon>Metazoa</taxon>
        <taxon>Spiralia</taxon>
        <taxon>Lophotrochozoa</taxon>
        <taxon>Mollusca</taxon>
        <taxon>Cephalopoda</taxon>
        <taxon>Coleoidea</taxon>
        <taxon>Octopodiformes</taxon>
        <taxon>Octopoda</taxon>
        <taxon>Incirrata</taxon>
        <taxon>Octopodidae</taxon>
        <taxon>Octopus</taxon>
    </lineage>
</organism>
<reference evidence="1" key="1">
    <citation type="submission" date="2023-08" db="EMBL/GenBank/DDBJ databases">
        <authorList>
            <person name="Alioto T."/>
            <person name="Alioto T."/>
            <person name="Gomez Garrido J."/>
        </authorList>
    </citation>
    <scope>NUCLEOTIDE SEQUENCE</scope>
</reference>
<dbReference type="EMBL" id="OX597826">
    <property type="protein sequence ID" value="CAI9731929.1"/>
    <property type="molecule type" value="Genomic_DNA"/>
</dbReference>
<protein>
    <submittedName>
        <fullName evidence="1">Uncharacterized protein</fullName>
    </submittedName>
</protein>
<proteinExistence type="predicted"/>
<gene>
    <name evidence="1" type="ORF">OCTVUL_1B021498</name>
</gene>
<dbReference type="AlphaFoldDB" id="A0AA36FC87"/>
<accession>A0AA36FC87</accession>
<keyword evidence="2" id="KW-1185">Reference proteome</keyword>
<dbReference type="Proteomes" id="UP001162480">
    <property type="component" value="Chromosome 13"/>
</dbReference>